<protein>
    <submittedName>
        <fullName evidence="1">Uncharacterized protein</fullName>
    </submittedName>
</protein>
<name>A0A6C0EYA7_9ZZZZ</name>
<dbReference type="EMBL" id="MN738968">
    <property type="protein sequence ID" value="QHT33483.1"/>
    <property type="molecule type" value="Genomic_DNA"/>
</dbReference>
<accession>A0A6C0EYA7</accession>
<evidence type="ECO:0000313" key="1">
    <source>
        <dbReference type="EMBL" id="QHT33483.1"/>
    </source>
</evidence>
<reference evidence="1" key="1">
    <citation type="journal article" date="2020" name="Nature">
        <title>Giant virus diversity and host interactions through global metagenomics.</title>
        <authorList>
            <person name="Schulz F."/>
            <person name="Roux S."/>
            <person name="Paez-Espino D."/>
            <person name="Jungbluth S."/>
            <person name="Walsh D.A."/>
            <person name="Denef V.J."/>
            <person name="McMahon K.D."/>
            <person name="Konstantinidis K.T."/>
            <person name="Eloe-Fadrosh E.A."/>
            <person name="Kyrpides N.C."/>
            <person name="Woyke T."/>
        </authorList>
    </citation>
    <scope>NUCLEOTIDE SEQUENCE</scope>
    <source>
        <strain evidence="1">GVMAG-M-3300009161-36</strain>
    </source>
</reference>
<organism evidence="1">
    <name type="scientific">viral metagenome</name>
    <dbReference type="NCBI Taxonomy" id="1070528"/>
    <lineage>
        <taxon>unclassified sequences</taxon>
        <taxon>metagenomes</taxon>
        <taxon>organismal metagenomes</taxon>
    </lineage>
</organism>
<proteinExistence type="predicted"/>
<dbReference type="AlphaFoldDB" id="A0A6C0EYA7"/>
<sequence length="315" mass="36889">MNVNNITALKPHASYKKKLKMPSYSLFSNTSPLKLAITMIPAISTNVTQTPSPVIEEDIKWETTSPLITLENNPEPIGFIILRNVISAKTNEYWKECYRCIKKFYPRNRILIIDDNSNYSYVSNDPLENTMLIKSEFPKRGEFLPYYYYLRTHFCNTVVILHDSMFIKQYTDFNVDDYKIILDFGKANINDNGSLPYQAKLLNALNNEKLNKFYRTKDDDMWKGCFGCMSIIKYNYLKNIDNEFRISSLIPHITCRDDRCALERIIGCLLQVNKKSEKSLLGNINKYNSWGFTYERYVRNEYSNSFPLLKVFTGR</sequence>